<dbReference type="Proteomes" id="UP000183832">
    <property type="component" value="Unassembled WGS sequence"/>
</dbReference>
<sequence>MWVSFLGWVESIHLKIERKVTTVKKWGCHGSIRQKSFKNFFQLFFELLEAQQQQFEKLCFSHSASCIINLSNNHKLHF</sequence>
<organism evidence="1 2">
    <name type="scientific">Clunio marinus</name>
    <dbReference type="NCBI Taxonomy" id="568069"/>
    <lineage>
        <taxon>Eukaryota</taxon>
        <taxon>Metazoa</taxon>
        <taxon>Ecdysozoa</taxon>
        <taxon>Arthropoda</taxon>
        <taxon>Hexapoda</taxon>
        <taxon>Insecta</taxon>
        <taxon>Pterygota</taxon>
        <taxon>Neoptera</taxon>
        <taxon>Endopterygota</taxon>
        <taxon>Diptera</taxon>
        <taxon>Nematocera</taxon>
        <taxon>Chironomoidea</taxon>
        <taxon>Chironomidae</taxon>
        <taxon>Clunio</taxon>
    </lineage>
</organism>
<evidence type="ECO:0000313" key="1">
    <source>
        <dbReference type="EMBL" id="CRK98743.1"/>
    </source>
</evidence>
<keyword evidence="2" id="KW-1185">Reference proteome</keyword>
<gene>
    <name evidence="1" type="ORF">CLUMA_CG012417</name>
</gene>
<reference evidence="1 2" key="1">
    <citation type="submission" date="2015-04" db="EMBL/GenBank/DDBJ databases">
        <authorList>
            <person name="Syromyatnikov M.Y."/>
            <person name="Popov V.N."/>
        </authorList>
    </citation>
    <scope>NUCLEOTIDE SEQUENCE [LARGE SCALE GENOMIC DNA]</scope>
</reference>
<name>A0A1J1IEP2_9DIPT</name>
<dbReference type="EMBL" id="CVRI01000048">
    <property type="protein sequence ID" value="CRK98743.1"/>
    <property type="molecule type" value="Genomic_DNA"/>
</dbReference>
<evidence type="ECO:0000313" key="2">
    <source>
        <dbReference type="Proteomes" id="UP000183832"/>
    </source>
</evidence>
<dbReference type="AlphaFoldDB" id="A0A1J1IEP2"/>
<accession>A0A1J1IEP2</accession>
<proteinExistence type="predicted"/>
<protein>
    <submittedName>
        <fullName evidence="1">CLUMA_CG012417, isoform A</fullName>
    </submittedName>
</protein>